<evidence type="ECO:0000313" key="2">
    <source>
        <dbReference type="EMBL" id="KAK7810379.1"/>
    </source>
</evidence>
<dbReference type="Gene3D" id="2.10.50.10">
    <property type="entry name" value="Tumor Necrosis Factor Receptor, subunit A, domain 2"/>
    <property type="match status" value="2"/>
</dbReference>
<evidence type="ECO:0000256" key="1">
    <source>
        <dbReference type="SAM" id="MobiDB-lite"/>
    </source>
</evidence>
<evidence type="ECO:0000313" key="3">
    <source>
        <dbReference type="Proteomes" id="UP001488838"/>
    </source>
</evidence>
<dbReference type="InterPro" id="IPR009030">
    <property type="entry name" value="Growth_fac_rcpt_cys_sf"/>
</dbReference>
<feature type="region of interest" description="Disordered" evidence="1">
    <location>
        <begin position="1731"/>
        <end position="1772"/>
    </location>
</feature>
<protein>
    <submittedName>
        <fullName evidence="2">Uncharacterized protein</fullName>
    </submittedName>
</protein>
<dbReference type="PANTHER" id="PTHR46104">
    <property type="entry name" value="GENE 9195-RELATED-RELATED"/>
    <property type="match status" value="1"/>
</dbReference>
<dbReference type="EMBL" id="JBBHLL010000198">
    <property type="protein sequence ID" value="KAK7810379.1"/>
    <property type="molecule type" value="Genomic_DNA"/>
</dbReference>
<feature type="region of interest" description="Disordered" evidence="1">
    <location>
        <begin position="1261"/>
        <end position="1320"/>
    </location>
</feature>
<dbReference type="PANTHER" id="PTHR46104:SF1">
    <property type="entry name" value="GENE 9195-RELATED"/>
    <property type="match status" value="1"/>
</dbReference>
<feature type="compositionally biased region" description="Polar residues" evidence="1">
    <location>
        <begin position="1736"/>
        <end position="1745"/>
    </location>
</feature>
<name>A0AAW0I7C4_MYOGA</name>
<feature type="compositionally biased region" description="Polar residues" evidence="1">
    <location>
        <begin position="1757"/>
        <end position="1767"/>
    </location>
</feature>
<reference evidence="2 3" key="1">
    <citation type="journal article" date="2023" name="bioRxiv">
        <title>Conserved and derived expression patterns and positive selection on dental genes reveal complex evolutionary context of ever-growing rodent molars.</title>
        <authorList>
            <person name="Calamari Z.T."/>
            <person name="Song A."/>
            <person name="Cohen E."/>
            <person name="Akter M."/>
            <person name="Roy R.D."/>
            <person name="Hallikas O."/>
            <person name="Christensen M.M."/>
            <person name="Li P."/>
            <person name="Marangoni P."/>
            <person name="Jernvall J."/>
            <person name="Klein O.D."/>
        </authorList>
    </citation>
    <scope>NUCLEOTIDE SEQUENCE [LARGE SCALE GENOMIC DNA]</scope>
    <source>
        <strain evidence="2">V071</strain>
    </source>
</reference>
<dbReference type="SMART" id="SM01411">
    <property type="entry name" value="Ephrin_rec_like"/>
    <property type="match status" value="7"/>
</dbReference>
<feature type="compositionally biased region" description="Polar residues" evidence="1">
    <location>
        <begin position="1820"/>
        <end position="1830"/>
    </location>
</feature>
<gene>
    <name evidence="2" type="ORF">U0070_022142</name>
</gene>
<dbReference type="Proteomes" id="UP001488838">
    <property type="component" value="Unassembled WGS sequence"/>
</dbReference>
<organism evidence="2 3">
    <name type="scientific">Myodes glareolus</name>
    <name type="common">Bank vole</name>
    <name type="synonym">Clethrionomys glareolus</name>
    <dbReference type="NCBI Taxonomy" id="447135"/>
    <lineage>
        <taxon>Eukaryota</taxon>
        <taxon>Metazoa</taxon>
        <taxon>Chordata</taxon>
        <taxon>Craniata</taxon>
        <taxon>Vertebrata</taxon>
        <taxon>Euteleostomi</taxon>
        <taxon>Mammalia</taxon>
        <taxon>Eutheria</taxon>
        <taxon>Euarchontoglires</taxon>
        <taxon>Glires</taxon>
        <taxon>Rodentia</taxon>
        <taxon>Myomorpha</taxon>
        <taxon>Muroidea</taxon>
        <taxon>Cricetidae</taxon>
        <taxon>Arvicolinae</taxon>
        <taxon>Myodes</taxon>
    </lineage>
</organism>
<dbReference type="SUPFAM" id="SSF57184">
    <property type="entry name" value="Growth factor receptor domain"/>
    <property type="match status" value="1"/>
</dbReference>
<proteinExistence type="predicted"/>
<comment type="caution">
    <text evidence="2">The sequence shown here is derived from an EMBL/GenBank/DDBJ whole genome shotgun (WGS) entry which is preliminary data.</text>
</comment>
<accession>A0AAW0I7C4</accession>
<feature type="region of interest" description="Disordered" evidence="1">
    <location>
        <begin position="1803"/>
        <end position="1869"/>
    </location>
</feature>
<sequence length="1958" mass="208975">MPVVKPKSWFQNMLALVLLDTTALKVQPCLSPAHLAPLDLGLSLAQRPLALHVCLAITVPLLALLTLPGSAVKASSVSREPLSPTTCWKMGPVAHALQPIPLPWLGMSVLLAITAQPPPPFLISSPVPRAHISHIEEESSDQTAVPVNQGPTVSCLGCSPHRDSVALGSTATMEHLSRIPLRGLQETSVLQATSVPREALILFHVPLAGLSSPEALCEGGWYCPRASVSGHSPDTICPPGHSCPPGSLEPRACPPGQYQDEPGQSFCKMCPAGKFCPSGILEPGILRPVDCPAGYYCPMGTQNPTQHPCPGGTFRERPGARSTQDCRPCPAGQFCTDSGTGKRFPDGPCLAGYYCPPGQTSATPMSFRCPRGFYCPEGSPQPKACGNGTFQPQEAQGSCELCPMGFYCEVSSAGMFCVSQGLTQPSGLCHSGHYCTGGAVSPTPIQHKVEGPGLSGNDICPPGFFCPMGTGFPLPCPTGFYSSAGGLNSKDQCLPCPSGHYCSEPGLAQVPEASLCHAGNPAEPSAVVVILVWLQSKPETRGSYWSNLRAPIGQPENFNRSRMEEVQAWLSVSSDTSALEEALSLHPLMGLMDTDVLRASVVLQGPTMSCPVNLVPLAHCLGLTPAYPALKAPTVLRQPLWNPSSAQKPRSRLSKWILHGWLRLLLRRQGLYPYTCPVPSGTPPAPMGRRVTSASQELHGLSCATVGTTSPPWAQTPAFHVHQAPIVHILALRYPGPAQPMLTAKLELGPRVCVLQGPSLLRMRQVFRKRATAPSVLLAITAGFYCPEGSGEPIPCPPHTLVANPGAQRKEDCGPCPPGQWCKAEPGASSPQDCELCPSGYYCPDTQVTGRANVFAIPCQAGSECPAGAVDMVPCRAGAYCGPRTGVPPLCPGGFACPAGSSTYTGPGQRCVFPYYCSQGSTHPLGCPGGSEALNKSGLRVSAETSCRLCAAGTYRSPTLDTLTCQPCPPGFICPQGSESYENQPCPVGHYCPEGTSKPRPCPAGTFGGYSQAAAAEECQPCPPGTFSALPGQPACLPCGSAAFSPPGASTCTCRGLNRIFQKSDGSCVCQAGHVSYDHTGLESDQESDSHGDGDCQPQVHEAMQANTKMVSWNVTSFCKGPSMLAQPVAQHCPPGDVRLAATRECVSPQQYDCTSFCGPGGGKLSTTLGICQCLGYVSAEELCDIRCLASAPQLSLSWDPGKELTLSVKSENGDSIQKVSIQKTLGGSIQEVNLCRDSIQEVSLLRGSIQEVSLVRDSIQEGSLSRDSIRGEPTQGQHPGGEPLQGQHPGGKLRKECGFAPQRKTRQGPLAKGETSIKGGSRGWACFSKMWLMGQHVPPSQAQFSALPSPIIAGTVSPSLWVQRHRRTTGPKRSNIDSQIPNPVICLAAGDVILFQLHLLSHNLGDEFCIWASQGSAYDSVWSSAQIHLHPSDRSASHYPMYQRQHLLNTNSHWDSGAFRRLGHLVRETNLSLSRFAHQFLDPGTYVFQDNGKPENIAVVLVKEEGAACGAARQAWGSQTQDADPRPRLGGDHRYQFRHDGRPGPRVCNGTYRQGCNMSQPFGVLLAAGLATALLTGLGLLLKPAVPPACPTKSCGSQWRSLGQPPTPAAPVSVRDKKFIIASSLLKTRASGYSILVFLQYFAHHSWKGGFVIPCPLFQSRIGEPPQVITLEDFSVRTLYDKLEDQSLHIAAQLSRHRQDALAFYRAASQQLQGLQGISLTELSSLVRDKHSEPGVNTQVETATGGSGESQETRVSHTAASQTDSWQLAPDCPPRISPWGFQPELNRAITALASVLSQVREPPVGASRKASSQHDEQSCVMSSEDSPTAGQPLFHDQEPQSVRPKQAPEPLQIPQEDTEGRDAQTPSPEKWILGAGLRHRPDVELQKKTWQVEEALDELNEEFFRLSAQALELQKKGDKLDRIPPGEDNTSVWAAVKLVQPVESQVQDATLVPPVES</sequence>
<keyword evidence="3" id="KW-1185">Reference proteome</keyword>